<keyword evidence="2" id="KW-1185">Reference proteome</keyword>
<reference evidence="1" key="1">
    <citation type="submission" date="2022-09" db="EMBL/GenBank/DDBJ databases">
        <title>A Global Phylogenomic Analysis of the Shiitake Genus Lentinula.</title>
        <authorList>
            <consortium name="DOE Joint Genome Institute"/>
            <person name="Sierra-Patev S."/>
            <person name="Min B."/>
            <person name="Naranjo-Ortiz M."/>
            <person name="Looney B."/>
            <person name="Konkel Z."/>
            <person name="Slot J.C."/>
            <person name="Sakamoto Y."/>
            <person name="Steenwyk J.L."/>
            <person name="Rokas A."/>
            <person name="Carro J."/>
            <person name="Camarero S."/>
            <person name="Ferreira P."/>
            <person name="Molpeceres G."/>
            <person name="Ruiz-Duenas F.J."/>
            <person name="Serrano A."/>
            <person name="Henrissat B."/>
            <person name="Drula E."/>
            <person name="Hughes K.W."/>
            <person name="Mata J.L."/>
            <person name="Ishikawa N.K."/>
            <person name="Vargas-Isla R."/>
            <person name="Ushijima S."/>
            <person name="Smith C.A."/>
            <person name="Ahrendt S."/>
            <person name="Andreopoulos W."/>
            <person name="He G."/>
            <person name="Labutti K."/>
            <person name="Lipzen A."/>
            <person name="Ng V."/>
            <person name="Riley R."/>
            <person name="Sandor L."/>
            <person name="Barry K."/>
            <person name="Martinez A.T."/>
            <person name="Xiao Y."/>
            <person name="Gibbons J.G."/>
            <person name="Terashima K."/>
            <person name="Grigoriev I.V."/>
            <person name="Hibbett D.S."/>
        </authorList>
    </citation>
    <scope>NUCLEOTIDE SEQUENCE</scope>
    <source>
        <strain evidence="1">TMI1499</strain>
    </source>
</reference>
<evidence type="ECO:0000313" key="1">
    <source>
        <dbReference type="EMBL" id="KAJ3803652.1"/>
    </source>
</evidence>
<organism evidence="1 2">
    <name type="scientific">Lentinula aff. lateritia</name>
    <dbReference type="NCBI Taxonomy" id="2804960"/>
    <lineage>
        <taxon>Eukaryota</taxon>
        <taxon>Fungi</taxon>
        <taxon>Dikarya</taxon>
        <taxon>Basidiomycota</taxon>
        <taxon>Agaricomycotina</taxon>
        <taxon>Agaricomycetes</taxon>
        <taxon>Agaricomycetidae</taxon>
        <taxon>Agaricales</taxon>
        <taxon>Marasmiineae</taxon>
        <taxon>Omphalotaceae</taxon>
        <taxon>Lentinula</taxon>
    </lineage>
</organism>
<proteinExistence type="predicted"/>
<evidence type="ECO:0000313" key="2">
    <source>
        <dbReference type="Proteomes" id="UP001163835"/>
    </source>
</evidence>
<name>A0ACC1TG08_9AGAR</name>
<gene>
    <name evidence="1" type="ORF">F5876DRAFT_84800</name>
</gene>
<accession>A0ACC1TG08</accession>
<dbReference type="EMBL" id="MU797099">
    <property type="protein sequence ID" value="KAJ3803652.1"/>
    <property type="molecule type" value="Genomic_DNA"/>
</dbReference>
<comment type="caution">
    <text evidence="1">The sequence shown here is derived from an EMBL/GenBank/DDBJ whole genome shotgun (WGS) entry which is preliminary data.</text>
</comment>
<protein>
    <submittedName>
        <fullName evidence="1">Uncharacterized protein</fullName>
    </submittedName>
</protein>
<sequence>MNTGRNTIRTIWYGRPPPPPPPTPPPPQPLSPYELELNINWVFILLVTVLVMFKLAKKAKLYLDDVNSKLNNTQELMAAVSATRNGFLTELRVHWNPLLQPYAEKRFIEALEEFDMIVEAKQKQSEAQGEVVNNLE</sequence>
<dbReference type="Proteomes" id="UP001163835">
    <property type="component" value="Unassembled WGS sequence"/>
</dbReference>